<dbReference type="Proteomes" id="UP000800036">
    <property type="component" value="Unassembled WGS sequence"/>
</dbReference>
<evidence type="ECO:0000313" key="2">
    <source>
        <dbReference type="EMBL" id="KAF1965600.1"/>
    </source>
</evidence>
<keyword evidence="3" id="KW-1185">Reference proteome</keyword>
<gene>
    <name evidence="2" type="ORF">BU23DRAFT_22141</name>
</gene>
<feature type="region of interest" description="Disordered" evidence="1">
    <location>
        <begin position="248"/>
        <end position="269"/>
    </location>
</feature>
<reference evidence="2" key="1">
    <citation type="journal article" date="2020" name="Stud. Mycol.">
        <title>101 Dothideomycetes genomes: a test case for predicting lifestyles and emergence of pathogens.</title>
        <authorList>
            <person name="Haridas S."/>
            <person name="Albert R."/>
            <person name="Binder M."/>
            <person name="Bloem J."/>
            <person name="Labutti K."/>
            <person name="Salamov A."/>
            <person name="Andreopoulos B."/>
            <person name="Baker S."/>
            <person name="Barry K."/>
            <person name="Bills G."/>
            <person name="Bluhm B."/>
            <person name="Cannon C."/>
            <person name="Castanera R."/>
            <person name="Culley D."/>
            <person name="Daum C."/>
            <person name="Ezra D."/>
            <person name="Gonzalez J."/>
            <person name="Henrissat B."/>
            <person name="Kuo A."/>
            <person name="Liang C."/>
            <person name="Lipzen A."/>
            <person name="Lutzoni F."/>
            <person name="Magnuson J."/>
            <person name="Mondo S."/>
            <person name="Nolan M."/>
            <person name="Ohm R."/>
            <person name="Pangilinan J."/>
            <person name="Park H.-J."/>
            <person name="Ramirez L."/>
            <person name="Alfaro M."/>
            <person name="Sun H."/>
            <person name="Tritt A."/>
            <person name="Yoshinaga Y."/>
            <person name="Zwiers L.-H."/>
            <person name="Turgeon B."/>
            <person name="Goodwin S."/>
            <person name="Spatafora J."/>
            <person name="Crous P."/>
            <person name="Grigoriev I."/>
        </authorList>
    </citation>
    <scope>NUCLEOTIDE SEQUENCE</scope>
    <source>
        <strain evidence="2">CBS 107.79</strain>
    </source>
</reference>
<proteinExistence type="predicted"/>
<evidence type="ECO:0000313" key="3">
    <source>
        <dbReference type="Proteomes" id="UP000800036"/>
    </source>
</evidence>
<name>A0A6A5UMK3_9PLEO</name>
<organism evidence="2 3">
    <name type="scientific">Bimuria novae-zelandiae CBS 107.79</name>
    <dbReference type="NCBI Taxonomy" id="1447943"/>
    <lineage>
        <taxon>Eukaryota</taxon>
        <taxon>Fungi</taxon>
        <taxon>Dikarya</taxon>
        <taxon>Ascomycota</taxon>
        <taxon>Pezizomycotina</taxon>
        <taxon>Dothideomycetes</taxon>
        <taxon>Pleosporomycetidae</taxon>
        <taxon>Pleosporales</taxon>
        <taxon>Massarineae</taxon>
        <taxon>Didymosphaeriaceae</taxon>
        <taxon>Bimuria</taxon>
    </lineage>
</organism>
<evidence type="ECO:0000256" key="1">
    <source>
        <dbReference type="SAM" id="MobiDB-lite"/>
    </source>
</evidence>
<protein>
    <submittedName>
        <fullName evidence="2">Uncharacterized protein</fullName>
    </submittedName>
</protein>
<dbReference type="AlphaFoldDB" id="A0A6A5UMK3"/>
<dbReference type="EMBL" id="ML976759">
    <property type="protein sequence ID" value="KAF1965600.1"/>
    <property type="molecule type" value="Genomic_DNA"/>
</dbReference>
<sequence>MTLGLKLDMKRGKHRKGLALRLYSAATSKNCNPSYAGRPRRAGIRRLRASATLYTPQPLSRENTHVNLVRTLEGSRRERRRCTLPRRRMLRRGWGVRRRGCGGGRIGRGGWRSMVWVCICRIDGCWGGEVAQCVVDAMVERKVSNCARGLGVCLRSMEKWFQVGAAAILHCARYLHPHVDMLPSPSISDIRNDRLTYLTYTTSSPIPTLPGETHLSILTSPQFSSHRSPNPTNPLDIPPFIPSIRSTISSRPPHHQGPLTQTPKCLIQR</sequence>
<accession>A0A6A5UMK3</accession>